<keyword evidence="2" id="KW-1185">Reference proteome</keyword>
<organism evidence="1 2">
    <name type="scientific">Paenibacillus monticola</name>
    <dbReference type="NCBI Taxonomy" id="2666075"/>
    <lineage>
        <taxon>Bacteria</taxon>
        <taxon>Bacillati</taxon>
        <taxon>Bacillota</taxon>
        <taxon>Bacilli</taxon>
        <taxon>Bacillales</taxon>
        <taxon>Paenibacillaceae</taxon>
        <taxon>Paenibacillus</taxon>
    </lineage>
</organism>
<dbReference type="AlphaFoldDB" id="A0A7X2H894"/>
<name>A0A7X2H894_9BACL</name>
<protein>
    <submittedName>
        <fullName evidence="1">Uncharacterized protein</fullName>
    </submittedName>
</protein>
<comment type="caution">
    <text evidence="1">The sequence shown here is derived from an EMBL/GenBank/DDBJ whole genome shotgun (WGS) entry which is preliminary data.</text>
</comment>
<dbReference type="RefSeq" id="WP_154120744.1">
    <property type="nucleotide sequence ID" value="NZ_WJXB01000007.1"/>
</dbReference>
<accession>A0A7X2H894</accession>
<dbReference type="Proteomes" id="UP000463051">
    <property type="component" value="Unassembled WGS sequence"/>
</dbReference>
<gene>
    <name evidence="1" type="ORF">GJB61_19950</name>
</gene>
<reference evidence="1 2" key="1">
    <citation type="submission" date="2019-11" db="EMBL/GenBank/DDBJ databases">
        <title>Paenibacillus monticola sp. nov., a novel PGPR strain isolated from mountain sample in China.</title>
        <authorList>
            <person name="Zhao Q."/>
            <person name="Li H.-P."/>
            <person name="Zhang J.-L."/>
        </authorList>
    </citation>
    <scope>NUCLEOTIDE SEQUENCE [LARGE SCALE GENOMIC DNA]</scope>
    <source>
        <strain evidence="1 2">LC-T2</strain>
    </source>
</reference>
<evidence type="ECO:0000313" key="2">
    <source>
        <dbReference type="Proteomes" id="UP000463051"/>
    </source>
</evidence>
<dbReference type="EMBL" id="WJXB01000007">
    <property type="protein sequence ID" value="MRN55258.1"/>
    <property type="molecule type" value="Genomic_DNA"/>
</dbReference>
<evidence type="ECO:0000313" key="1">
    <source>
        <dbReference type="EMBL" id="MRN55258.1"/>
    </source>
</evidence>
<sequence>MGKSGKYMLVGALLTGVGVSLMTYTASRYTSFKRIVTNTIRLEEIASLEITRLSSVPGEKKDIIITDPAVIERIFADFSHIQLMKSARNVNSDKKFSYYITIVQADRKQRFDIILKGRQHMIIYENDLKNPHLNAYKIISPYYPQALEQAFDGLLLA</sequence>
<proteinExistence type="predicted"/>